<gene>
    <name evidence="1" type="ORF">VPAL9027_02518</name>
</gene>
<name>A0A1R4B6I5_9VIBR</name>
<protein>
    <recommendedName>
        <fullName evidence="3">CbrC family protein</fullName>
    </recommendedName>
</protein>
<evidence type="ECO:0000313" key="1">
    <source>
        <dbReference type="EMBL" id="SJL84529.1"/>
    </source>
</evidence>
<organism evidence="1 2">
    <name type="scientific">Vibrio palustris</name>
    <dbReference type="NCBI Taxonomy" id="1918946"/>
    <lineage>
        <taxon>Bacteria</taxon>
        <taxon>Pseudomonadati</taxon>
        <taxon>Pseudomonadota</taxon>
        <taxon>Gammaproteobacteria</taxon>
        <taxon>Vibrionales</taxon>
        <taxon>Vibrionaceae</taxon>
        <taxon>Vibrio</taxon>
    </lineage>
</organism>
<dbReference type="STRING" id="1918946.VPAL9027_02518"/>
<dbReference type="AlphaFoldDB" id="A0A1R4B6I5"/>
<dbReference type="Proteomes" id="UP000189475">
    <property type="component" value="Unassembled WGS sequence"/>
</dbReference>
<evidence type="ECO:0008006" key="3">
    <source>
        <dbReference type="Google" id="ProtNLM"/>
    </source>
</evidence>
<proteinExistence type="predicted"/>
<sequence length="186" mass="21546">MGKIFELISDDALEESDYSDECSFCGEKGVPIYKITGLLIEPGQYQFQDIPEDMENSERDEACESCLKAGKIKLFSEWEIEPILKKHCNNPAEQLEKIRSTPTIPLFLQGLDWVVCCGELCEFKGSPKTYDESIVLVDSYQFWHKGPEDWKTFWSSGFTLEPESLDEVSKFECHQCNKNWFIWQNT</sequence>
<dbReference type="EMBL" id="FUFT01000005">
    <property type="protein sequence ID" value="SJL84529.1"/>
    <property type="molecule type" value="Genomic_DNA"/>
</dbReference>
<evidence type="ECO:0000313" key="2">
    <source>
        <dbReference type="Proteomes" id="UP000189475"/>
    </source>
</evidence>
<reference evidence="1 2" key="1">
    <citation type="submission" date="2017-02" db="EMBL/GenBank/DDBJ databases">
        <authorList>
            <person name="Peterson S.W."/>
        </authorList>
    </citation>
    <scope>NUCLEOTIDE SEQUENCE [LARGE SCALE GENOMIC DNA]</scope>
    <source>
        <strain evidence="1 2">CECT 9027</strain>
    </source>
</reference>
<dbReference type="OrthoDB" id="7065534at2"/>
<accession>A0A1R4B6I5</accession>
<dbReference type="RefSeq" id="WP_077314888.1">
    <property type="nucleotide sequence ID" value="NZ_AP024888.1"/>
</dbReference>
<keyword evidence="2" id="KW-1185">Reference proteome</keyword>